<sequence>MSIKLYEISHAFRKIKKYCMPLLSSSFQQKRIQDAFSWKRRFVKEYEQLAICYGDADSEHGRGLSRTLLPFRSRTCEDSKNLQGHDASESDWELL</sequence>
<keyword evidence="2" id="KW-1185">Reference proteome</keyword>
<dbReference type="PANTHER" id="PTHR34659:SF1">
    <property type="entry name" value="PROTEIN EGT2"/>
    <property type="match status" value="1"/>
</dbReference>
<gene>
    <name evidence="1" type="ORF">Lalb_Chr01g0006741</name>
</gene>
<dbReference type="OrthoDB" id="778244at2759"/>
<reference evidence="2" key="1">
    <citation type="journal article" date="2020" name="Nat. Commun.">
        <title>Genome sequence of the cluster root forming white lupin.</title>
        <authorList>
            <person name="Hufnagel B."/>
            <person name="Marques A."/>
            <person name="Soriano A."/>
            <person name="Marques L."/>
            <person name="Divol F."/>
            <person name="Doumas P."/>
            <person name="Sallet E."/>
            <person name="Mancinotti D."/>
            <person name="Carrere S."/>
            <person name="Marande W."/>
            <person name="Arribat S."/>
            <person name="Keller J."/>
            <person name="Huneau C."/>
            <person name="Blein T."/>
            <person name="Aime D."/>
            <person name="Laguerre M."/>
            <person name="Taylor J."/>
            <person name="Schubert V."/>
            <person name="Nelson M."/>
            <person name="Geu-Flores F."/>
            <person name="Crespi M."/>
            <person name="Gallardo-Guerrero K."/>
            <person name="Delaux P.-M."/>
            <person name="Salse J."/>
            <person name="Berges H."/>
            <person name="Guyot R."/>
            <person name="Gouzy J."/>
            <person name="Peret B."/>
        </authorList>
    </citation>
    <scope>NUCLEOTIDE SEQUENCE [LARGE SCALE GENOMIC DNA]</scope>
    <source>
        <strain evidence="2">cv. Amiga</strain>
    </source>
</reference>
<dbReference type="Proteomes" id="UP000447434">
    <property type="component" value="Chromosome 1"/>
</dbReference>
<proteinExistence type="predicted"/>
<comment type="caution">
    <text evidence="1">The sequence shown here is derived from an EMBL/GenBank/DDBJ whole genome shotgun (WGS) entry which is preliminary data.</text>
</comment>
<organism evidence="1 2">
    <name type="scientific">Lupinus albus</name>
    <name type="common">White lupine</name>
    <name type="synonym">Lupinus termis</name>
    <dbReference type="NCBI Taxonomy" id="3870"/>
    <lineage>
        <taxon>Eukaryota</taxon>
        <taxon>Viridiplantae</taxon>
        <taxon>Streptophyta</taxon>
        <taxon>Embryophyta</taxon>
        <taxon>Tracheophyta</taxon>
        <taxon>Spermatophyta</taxon>
        <taxon>Magnoliopsida</taxon>
        <taxon>eudicotyledons</taxon>
        <taxon>Gunneridae</taxon>
        <taxon>Pentapetalae</taxon>
        <taxon>rosids</taxon>
        <taxon>fabids</taxon>
        <taxon>Fabales</taxon>
        <taxon>Fabaceae</taxon>
        <taxon>Papilionoideae</taxon>
        <taxon>50 kb inversion clade</taxon>
        <taxon>genistoids sensu lato</taxon>
        <taxon>core genistoids</taxon>
        <taxon>Genisteae</taxon>
        <taxon>Lupinus</taxon>
    </lineage>
</organism>
<accession>A0A6A4R400</accession>
<dbReference type="GO" id="GO:0006950">
    <property type="term" value="P:response to stress"/>
    <property type="evidence" value="ECO:0007669"/>
    <property type="project" value="TreeGrafter"/>
</dbReference>
<dbReference type="GO" id="GO:0061908">
    <property type="term" value="C:phagophore"/>
    <property type="evidence" value="ECO:0007669"/>
    <property type="project" value="TreeGrafter"/>
</dbReference>
<evidence type="ECO:0000313" key="1">
    <source>
        <dbReference type="EMBL" id="KAE9620787.1"/>
    </source>
</evidence>
<dbReference type="PANTHER" id="PTHR34659">
    <property type="entry name" value="BNAA05G11610D PROTEIN"/>
    <property type="match status" value="1"/>
</dbReference>
<dbReference type="InterPro" id="IPR053273">
    <property type="entry name" value="CST_Regulator"/>
</dbReference>
<name>A0A6A4R400_LUPAL</name>
<dbReference type="EMBL" id="WOCE01000001">
    <property type="protein sequence ID" value="KAE9620787.1"/>
    <property type="molecule type" value="Genomic_DNA"/>
</dbReference>
<dbReference type="AlphaFoldDB" id="A0A6A4R400"/>
<protein>
    <submittedName>
        <fullName evidence="1">Uncharacterized protein</fullName>
    </submittedName>
</protein>
<dbReference type="GO" id="GO:0005776">
    <property type="term" value="C:autophagosome"/>
    <property type="evidence" value="ECO:0007669"/>
    <property type="project" value="TreeGrafter"/>
</dbReference>
<evidence type="ECO:0000313" key="2">
    <source>
        <dbReference type="Proteomes" id="UP000447434"/>
    </source>
</evidence>